<name>Q5BYJ5_SCHJA</name>
<reference evidence="1" key="1">
    <citation type="submission" date="2005-03" db="EMBL/GenBank/DDBJ databases">
        <authorList>
            <person name="Han Z."/>
        </authorList>
    </citation>
    <scope>NUCLEOTIDE SEQUENCE</scope>
</reference>
<organism evidence="1">
    <name type="scientific">Schistosoma japonicum</name>
    <name type="common">Blood fluke</name>
    <dbReference type="NCBI Taxonomy" id="6182"/>
    <lineage>
        <taxon>Eukaryota</taxon>
        <taxon>Metazoa</taxon>
        <taxon>Spiralia</taxon>
        <taxon>Lophotrochozoa</taxon>
        <taxon>Platyhelminthes</taxon>
        <taxon>Trematoda</taxon>
        <taxon>Digenea</taxon>
        <taxon>Strigeidida</taxon>
        <taxon>Schistosomatoidea</taxon>
        <taxon>Schistosomatidae</taxon>
        <taxon>Schistosoma</taxon>
    </lineage>
</organism>
<protein>
    <submittedName>
        <fullName evidence="1">Uncharacterized protein</fullName>
    </submittedName>
</protein>
<dbReference type="EMBL" id="AY811641">
    <property type="protein sequence ID" value="AAX27530.1"/>
    <property type="molecule type" value="mRNA"/>
</dbReference>
<reference evidence="1" key="2">
    <citation type="journal article" date="2006" name="PLoS Pathog.">
        <title>New perspectives on host-parasite interplay by comparative transcriptomic and proteomic analyses of Schistosoma japonicum.</title>
        <authorList>
            <person name="Liu F."/>
            <person name="Lu J."/>
            <person name="Hu W."/>
            <person name="Wang S.Y."/>
            <person name="Cui S.J."/>
            <person name="Chi M."/>
            <person name="Yan Q."/>
            <person name="Wang X.R."/>
            <person name="Song H.D."/>
            <person name="Xu X.N."/>
            <person name="Wang J.J."/>
            <person name="Zhang X.L."/>
            <person name="Zhang X."/>
            <person name="Wang Z.Q."/>
            <person name="Xue C.L."/>
            <person name="Brindley P.J."/>
            <person name="McManus D.P."/>
            <person name="Yang P.Y."/>
            <person name="Feng Z."/>
            <person name="Chen Z."/>
            <person name="Han Z.G."/>
        </authorList>
    </citation>
    <scope>NUCLEOTIDE SEQUENCE</scope>
</reference>
<evidence type="ECO:0000313" key="1">
    <source>
        <dbReference type="EMBL" id="AAX27530.1"/>
    </source>
</evidence>
<dbReference type="AlphaFoldDB" id="Q5BYJ5"/>
<proteinExistence type="evidence at transcript level"/>
<sequence>MSITALEEISPPTIIRPLLTNDSHATLASGSCFKNSSSMASLI</sequence>
<accession>Q5BYJ5</accession>